<evidence type="ECO:0000313" key="4">
    <source>
        <dbReference type="WBParaSite" id="NBR_0002249101-mRNA-1"/>
    </source>
</evidence>
<evidence type="ECO:0000313" key="2">
    <source>
        <dbReference type="EMBL" id="VDL87367.1"/>
    </source>
</evidence>
<reference evidence="4" key="1">
    <citation type="submission" date="2017-02" db="UniProtKB">
        <authorList>
            <consortium name="WormBaseParasite"/>
        </authorList>
    </citation>
    <scope>IDENTIFICATION</scope>
</reference>
<dbReference type="WBParaSite" id="NBR_0002249101-mRNA-1">
    <property type="protein sequence ID" value="NBR_0002249101-mRNA-1"/>
    <property type="gene ID" value="NBR_0002249101"/>
</dbReference>
<dbReference type="EMBL" id="UYSL01028182">
    <property type="protein sequence ID" value="VDL87367.1"/>
    <property type="molecule type" value="Genomic_DNA"/>
</dbReference>
<evidence type="ECO:0000313" key="3">
    <source>
        <dbReference type="Proteomes" id="UP000271162"/>
    </source>
</evidence>
<dbReference type="OMA" id="GIGHENT"/>
<dbReference type="PANTHER" id="PTHR23227">
    <property type="entry name" value="BUCENTAUR RELATED"/>
    <property type="match status" value="1"/>
</dbReference>
<keyword evidence="3" id="KW-1185">Reference proteome</keyword>
<dbReference type="SUPFAM" id="SSF56219">
    <property type="entry name" value="DNase I-like"/>
    <property type="match status" value="1"/>
</dbReference>
<protein>
    <submittedName>
        <fullName evidence="4">Endo/exonuclease/phosphatase domain-containing protein</fullName>
    </submittedName>
</protein>
<dbReference type="STRING" id="27835.A0A0N4YZ19"/>
<dbReference type="PANTHER" id="PTHR23227:SF83">
    <property type="entry name" value="ENDONUCLEASE_EXONUCLEASE_PHOSPHATASE DOMAIN-CONTAINING PROTEIN"/>
    <property type="match status" value="1"/>
</dbReference>
<organism evidence="4">
    <name type="scientific">Nippostrongylus brasiliensis</name>
    <name type="common">Rat hookworm</name>
    <dbReference type="NCBI Taxonomy" id="27835"/>
    <lineage>
        <taxon>Eukaryota</taxon>
        <taxon>Metazoa</taxon>
        <taxon>Ecdysozoa</taxon>
        <taxon>Nematoda</taxon>
        <taxon>Chromadorea</taxon>
        <taxon>Rhabditida</taxon>
        <taxon>Rhabditina</taxon>
        <taxon>Rhabditomorpha</taxon>
        <taxon>Strongyloidea</taxon>
        <taxon>Heligmosomidae</taxon>
        <taxon>Nippostrongylus</taxon>
    </lineage>
</organism>
<accession>A0A0N4YZ19</accession>
<sequence length="292" mass="33311">MSVRIDTKEGCWTIISVYAPQTGCSDKEKGEFYEALDDVIRSVPEEDFLTIAGDLNGQVGADRREVERVHGGRVGSRNEDGERNLDLAVAHDLAICSTFFAKRESQKMTYCSGGRKTEVDHIFVHVVTQHRPLVADLNVVLPPKVKVRTEPRIRWWKLKGPEQSELKRRVVAAGLPNPDGPVNEIWRLATRTILQCAKDVLGETKGGQKGDRAAWFWNDEVQKAVSEKKEAFKTWQTSRLLEDLAKYKNYKRRAKIASKKELETELLTKSEREDQAWSDLRRPHPSQTADQW</sequence>
<evidence type="ECO:0000256" key="1">
    <source>
        <dbReference type="SAM" id="MobiDB-lite"/>
    </source>
</evidence>
<dbReference type="InterPro" id="IPR036691">
    <property type="entry name" value="Endo/exonu/phosph_ase_sf"/>
</dbReference>
<dbReference type="AlphaFoldDB" id="A0A0N4YZ19"/>
<proteinExistence type="predicted"/>
<name>A0A0N4YZ19_NIPBR</name>
<dbReference type="InterPro" id="IPR027124">
    <property type="entry name" value="Swc5/CFDP1/2"/>
</dbReference>
<dbReference type="Gene3D" id="3.60.10.10">
    <property type="entry name" value="Endonuclease/exonuclease/phosphatase"/>
    <property type="match status" value="1"/>
</dbReference>
<reference evidence="2 3" key="2">
    <citation type="submission" date="2018-11" db="EMBL/GenBank/DDBJ databases">
        <authorList>
            <consortium name="Pathogen Informatics"/>
        </authorList>
    </citation>
    <scope>NUCLEOTIDE SEQUENCE [LARGE SCALE GENOMIC DNA]</scope>
</reference>
<dbReference type="Proteomes" id="UP000271162">
    <property type="component" value="Unassembled WGS sequence"/>
</dbReference>
<feature type="compositionally biased region" description="Basic and acidic residues" evidence="1">
    <location>
        <begin position="270"/>
        <end position="282"/>
    </location>
</feature>
<feature type="region of interest" description="Disordered" evidence="1">
    <location>
        <begin position="270"/>
        <end position="292"/>
    </location>
</feature>
<gene>
    <name evidence="2" type="ORF">NBR_LOCUS22492</name>
</gene>